<dbReference type="InterPro" id="IPR027417">
    <property type="entry name" value="P-loop_NTPase"/>
</dbReference>
<keyword evidence="1" id="KW-1188">Viral release from host cell</keyword>
<feature type="domain" description="Terminase large subunit gp17-like C-terminal" evidence="2">
    <location>
        <begin position="317"/>
        <end position="459"/>
    </location>
</feature>
<protein>
    <recommendedName>
        <fullName evidence="2">Terminase large subunit gp17-like C-terminal domain-containing protein</fullName>
    </recommendedName>
</protein>
<dbReference type="Proteomes" id="UP000324974">
    <property type="component" value="Chromosome"/>
</dbReference>
<dbReference type="Gene3D" id="3.30.420.240">
    <property type="match status" value="1"/>
</dbReference>
<dbReference type="Gene3D" id="3.40.50.300">
    <property type="entry name" value="P-loop containing nucleotide triphosphate hydrolases"/>
    <property type="match status" value="1"/>
</dbReference>
<evidence type="ECO:0000313" key="3">
    <source>
        <dbReference type="EMBL" id="QEL18727.1"/>
    </source>
</evidence>
<evidence type="ECO:0000313" key="4">
    <source>
        <dbReference type="Proteomes" id="UP000324974"/>
    </source>
</evidence>
<sequence>MTPSEKGIRLRLRDDFRWYASRCLTIRSKSGRVQPLKLNEAQLYLHDRLEEQKAKTGKVRALVVKGRQQGCSTYTEGRFFHKVTHLIGIKAFILTHLDEATNNLFGMAKRFYEHCPPVVRPSLRASNAKELLFDKLDSGYKVGTAGSKGVGRGDTIQLFHGSEVAYWPNADTHVAGALQAVPDEPGTEVILESTSNGRQGLFYEMCAAAMRGEGEYILVFIPWFWQPEYRKTVPDGFKPTEDELAYQTAYGLDDQQIAWRRAKIVELNGVHNFRREYPATPEEAFSAEVPGALWKRDQINNLRHTGELPVMKRIVVAVDPSGGDGVQNDEVGLVVVGKDAQKHGYILADHSGKYTPETWASKAVALYRQYKADRIVAEANFGGAMVESTIRVVDRNAPVKLVHASRGKQARAEPVAALYEQGRMHHCGTFIGLEDEMVTWVPLESKNSPNRVDALVWAATELLIDGPGTATVAPLRM</sequence>
<gene>
    <name evidence="3" type="ORF">PX52LOC_05763</name>
</gene>
<evidence type="ECO:0000256" key="1">
    <source>
        <dbReference type="ARBA" id="ARBA00022612"/>
    </source>
</evidence>
<accession>A0A5C1AKN8</accession>
<dbReference type="InterPro" id="IPR035421">
    <property type="entry name" value="Terminase_6C"/>
</dbReference>
<dbReference type="RefSeq" id="WP_149113196.1">
    <property type="nucleotide sequence ID" value="NZ_CP042425.1"/>
</dbReference>
<evidence type="ECO:0000259" key="2">
    <source>
        <dbReference type="Pfam" id="PF17289"/>
    </source>
</evidence>
<dbReference type="Pfam" id="PF17289">
    <property type="entry name" value="Terminase_6C"/>
    <property type="match status" value="1"/>
</dbReference>
<dbReference type="AlphaFoldDB" id="A0A5C1AKN8"/>
<name>A0A5C1AKN8_9BACT</name>
<dbReference type="EMBL" id="CP042425">
    <property type="protein sequence ID" value="QEL18727.1"/>
    <property type="molecule type" value="Genomic_DNA"/>
</dbReference>
<proteinExistence type="predicted"/>
<organism evidence="3 4">
    <name type="scientific">Limnoglobus roseus</name>
    <dbReference type="NCBI Taxonomy" id="2598579"/>
    <lineage>
        <taxon>Bacteria</taxon>
        <taxon>Pseudomonadati</taxon>
        <taxon>Planctomycetota</taxon>
        <taxon>Planctomycetia</taxon>
        <taxon>Gemmatales</taxon>
        <taxon>Gemmataceae</taxon>
        <taxon>Limnoglobus</taxon>
    </lineage>
</organism>
<reference evidence="4" key="1">
    <citation type="submission" date="2019-08" db="EMBL/GenBank/DDBJ databases">
        <title>Limnoglobus roseus gen. nov., sp. nov., a novel freshwater planctomycete with a giant genome from the family Gemmataceae.</title>
        <authorList>
            <person name="Kulichevskaya I.S."/>
            <person name="Naumoff D.G."/>
            <person name="Miroshnikov K."/>
            <person name="Ivanova A."/>
            <person name="Philippov D.A."/>
            <person name="Hakobyan A."/>
            <person name="Rijpstra I.C."/>
            <person name="Sinninghe Damste J.S."/>
            <person name="Liesack W."/>
            <person name="Dedysh S.N."/>
        </authorList>
    </citation>
    <scope>NUCLEOTIDE SEQUENCE [LARGE SCALE GENOMIC DNA]</scope>
    <source>
        <strain evidence="4">PX52</strain>
    </source>
</reference>
<keyword evidence="4" id="KW-1185">Reference proteome</keyword>
<dbReference type="KEGG" id="lrs:PX52LOC_05763"/>
<dbReference type="OrthoDB" id="9768556at2"/>